<proteinExistence type="predicted"/>
<evidence type="ECO:0000313" key="1">
    <source>
        <dbReference type="EMBL" id="RAW48573.1"/>
    </source>
</evidence>
<organism evidence="1 2">
    <name type="scientific">Faecalibacterium prausnitzii</name>
    <dbReference type="NCBI Taxonomy" id="853"/>
    <lineage>
        <taxon>Bacteria</taxon>
        <taxon>Bacillati</taxon>
        <taxon>Bacillota</taxon>
        <taxon>Clostridia</taxon>
        <taxon>Eubacteriales</taxon>
        <taxon>Oscillospiraceae</taxon>
        <taxon>Faecalibacterium</taxon>
    </lineage>
</organism>
<name>A0A329THT2_9FIRM</name>
<gene>
    <name evidence="1" type="ORF">C4N25_10660</name>
</gene>
<comment type="caution">
    <text evidence="1">The sequence shown here is derived from an EMBL/GenBank/DDBJ whole genome shotgun (WGS) entry which is preliminary data.</text>
</comment>
<evidence type="ECO:0000313" key="2">
    <source>
        <dbReference type="Proteomes" id="UP000251634"/>
    </source>
</evidence>
<dbReference type="EMBL" id="PRKZ01000008">
    <property type="protein sequence ID" value="RAW48573.1"/>
    <property type="molecule type" value="Genomic_DNA"/>
</dbReference>
<sequence length="127" mass="14328">MTVGEALARAEELRPGCRITARTRQRWLVELDGMLREKFFKNCPAGSYDAVGADRAENDQLAEDAELLAPAPFDALYPHYLCARIDAALGETARYAGEQSQYNALAAELAVWLRQRYPPRAGARWRW</sequence>
<dbReference type="Proteomes" id="UP000251634">
    <property type="component" value="Unassembled WGS sequence"/>
</dbReference>
<dbReference type="RefSeq" id="WP_112116037.1">
    <property type="nucleotide sequence ID" value="NZ_PRKZ01000008.1"/>
</dbReference>
<protein>
    <submittedName>
        <fullName evidence="1">Uncharacterized protein</fullName>
    </submittedName>
</protein>
<dbReference type="AlphaFoldDB" id="A0A329THT2"/>
<accession>A0A329THT2</accession>
<reference evidence="1 2" key="1">
    <citation type="submission" date="2018-02" db="EMBL/GenBank/DDBJ databases">
        <title>Complete genome sequencing of Faecalibacterium prausnitzii strains isolated from the human gut.</title>
        <authorList>
            <person name="Fitzgerald B.C."/>
            <person name="Shkoporov A.N."/>
            <person name="Ross P.R."/>
            <person name="Hill C."/>
        </authorList>
    </citation>
    <scope>NUCLEOTIDE SEQUENCE [LARGE SCALE GENOMIC DNA]</scope>
    <source>
        <strain evidence="1 2">APC942/8-14-2</strain>
    </source>
</reference>